<evidence type="ECO:0000313" key="2">
    <source>
        <dbReference type="EMBL" id="ARU50077.1"/>
    </source>
</evidence>
<evidence type="ECO:0000256" key="1">
    <source>
        <dbReference type="SAM" id="MobiDB-lite"/>
    </source>
</evidence>
<feature type="compositionally biased region" description="Basic and acidic residues" evidence="1">
    <location>
        <begin position="101"/>
        <end position="112"/>
    </location>
</feature>
<sequence length="112" mass="12741">MASVGPIGNVVYANQMVTVQAAKQMDYQNSVQMQSMIAEAMQNEKEEVVEDVRPAEETYKIDPENEHERQRGEEENGATEEQMKQQEEMKKHPEAEEEEVPAVHDGHLDVKA</sequence>
<dbReference type="RefSeq" id="WP_087439739.1">
    <property type="nucleotide sequence ID" value="NZ_CP021416.1"/>
</dbReference>
<protein>
    <submittedName>
        <fullName evidence="2">Uncharacterized protein</fullName>
    </submittedName>
</protein>
<reference evidence="3" key="1">
    <citation type="submission" date="2017-05" db="EMBL/GenBank/DDBJ databases">
        <title>Dechlorination kinetics govern the competition between two new strains of the genus Sulfurospirillum.</title>
        <authorList>
            <person name="Buttet G.F."/>
            <person name="Murray A.M."/>
            <person name="Goris T."/>
            <person name="Burion M."/>
            <person name="Lin B."/>
            <person name="Rolle M."/>
            <person name="Maillard J."/>
        </authorList>
    </citation>
    <scope>NUCLEOTIDE SEQUENCE [LARGE SCALE GENOMIC DNA]</scope>
    <source>
        <strain evidence="3">SL2-1</strain>
    </source>
</reference>
<proteinExistence type="predicted"/>
<organism evidence="2 3">
    <name type="scientific">Sulfurospirillum diekertiae</name>
    <dbReference type="NCBI Taxonomy" id="1854492"/>
    <lineage>
        <taxon>Bacteria</taxon>
        <taxon>Pseudomonadati</taxon>
        <taxon>Campylobacterota</taxon>
        <taxon>Epsilonproteobacteria</taxon>
        <taxon>Campylobacterales</taxon>
        <taxon>Sulfurospirillaceae</taxon>
        <taxon>Sulfurospirillum</taxon>
    </lineage>
</organism>
<keyword evidence="3" id="KW-1185">Reference proteome</keyword>
<name>A0A1Y0HPM5_9BACT</name>
<dbReference type="Proteomes" id="UP000196005">
    <property type="component" value="Chromosome"/>
</dbReference>
<dbReference type="OrthoDB" id="5363503at2"/>
<feature type="region of interest" description="Disordered" evidence="1">
    <location>
        <begin position="45"/>
        <end position="112"/>
    </location>
</feature>
<feature type="compositionally biased region" description="Basic and acidic residues" evidence="1">
    <location>
        <begin position="81"/>
        <end position="94"/>
    </location>
</feature>
<dbReference type="EMBL" id="CP021416">
    <property type="protein sequence ID" value="ARU50077.1"/>
    <property type="molecule type" value="Genomic_DNA"/>
</dbReference>
<dbReference type="KEGG" id="suls:Sdiek1_2935"/>
<evidence type="ECO:0000313" key="3">
    <source>
        <dbReference type="Proteomes" id="UP000196005"/>
    </source>
</evidence>
<feature type="compositionally biased region" description="Basic and acidic residues" evidence="1">
    <location>
        <begin position="45"/>
        <end position="74"/>
    </location>
</feature>
<accession>A0A1Y0HPM5</accession>
<gene>
    <name evidence="2" type="ORF">Sdiek1_2935</name>
</gene>
<dbReference type="AlphaFoldDB" id="A0A1Y0HPM5"/>